<proteinExistence type="predicted"/>
<dbReference type="EMBL" id="JRES01000634">
    <property type="protein sequence ID" value="KNC29744.1"/>
    <property type="molecule type" value="Genomic_DNA"/>
</dbReference>
<evidence type="ECO:0000313" key="2">
    <source>
        <dbReference type="Proteomes" id="UP000037069"/>
    </source>
</evidence>
<dbReference type="Proteomes" id="UP000037069">
    <property type="component" value="Unassembled WGS sequence"/>
</dbReference>
<organism evidence="1 2">
    <name type="scientific">Lucilia cuprina</name>
    <name type="common">Green bottle fly</name>
    <name type="synonym">Australian sheep blowfly</name>
    <dbReference type="NCBI Taxonomy" id="7375"/>
    <lineage>
        <taxon>Eukaryota</taxon>
        <taxon>Metazoa</taxon>
        <taxon>Ecdysozoa</taxon>
        <taxon>Arthropoda</taxon>
        <taxon>Hexapoda</taxon>
        <taxon>Insecta</taxon>
        <taxon>Pterygota</taxon>
        <taxon>Neoptera</taxon>
        <taxon>Endopterygota</taxon>
        <taxon>Diptera</taxon>
        <taxon>Brachycera</taxon>
        <taxon>Muscomorpha</taxon>
        <taxon>Oestroidea</taxon>
        <taxon>Calliphoridae</taxon>
        <taxon>Luciliinae</taxon>
        <taxon>Lucilia</taxon>
    </lineage>
</organism>
<gene>
    <name evidence="1" type="ORF">FF38_05221</name>
</gene>
<reference evidence="1 2" key="1">
    <citation type="journal article" date="2015" name="Nat. Commun.">
        <title>Lucilia cuprina genome unlocks parasitic fly biology to underpin future interventions.</title>
        <authorList>
            <person name="Anstead C.A."/>
            <person name="Korhonen P.K."/>
            <person name="Young N.D."/>
            <person name="Hall R.S."/>
            <person name="Jex A.R."/>
            <person name="Murali S.C."/>
            <person name="Hughes D.S."/>
            <person name="Lee S.F."/>
            <person name="Perry T."/>
            <person name="Stroehlein A.J."/>
            <person name="Ansell B.R."/>
            <person name="Breugelmans B."/>
            <person name="Hofmann A."/>
            <person name="Qu J."/>
            <person name="Dugan S."/>
            <person name="Lee S.L."/>
            <person name="Chao H."/>
            <person name="Dinh H."/>
            <person name="Han Y."/>
            <person name="Doddapaneni H.V."/>
            <person name="Worley K.C."/>
            <person name="Muzny D.M."/>
            <person name="Ioannidis P."/>
            <person name="Waterhouse R.M."/>
            <person name="Zdobnov E.M."/>
            <person name="James P.J."/>
            <person name="Bagnall N.H."/>
            <person name="Kotze A.C."/>
            <person name="Gibbs R.A."/>
            <person name="Richards S."/>
            <person name="Batterham P."/>
            <person name="Gasser R.B."/>
        </authorList>
    </citation>
    <scope>NUCLEOTIDE SEQUENCE [LARGE SCALE GENOMIC DNA]</scope>
    <source>
        <strain evidence="1 2">LS</strain>
        <tissue evidence="1">Full body</tissue>
    </source>
</reference>
<name>A0A0L0CE28_LUCCU</name>
<sequence length="150" mass="17687">MHIRRQYKPDFRGDLSLERIEQIVVWIKLIKFMLMSTNTTTMRQLKTCIYNDFTLVNVIIDSCYEYFIIFLPQSNNNNKNNLKHIVKKPHTLPQKSPKVYIFTATAFLRGGSDQILNEENFETSWSQSCKPMQNDRRRRLIIENIGGGLL</sequence>
<protein>
    <submittedName>
        <fullName evidence="1">Uncharacterized protein</fullName>
    </submittedName>
</protein>
<dbReference type="AlphaFoldDB" id="A0A0L0CE28"/>
<evidence type="ECO:0000313" key="1">
    <source>
        <dbReference type="EMBL" id="KNC29744.1"/>
    </source>
</evidence>
<keyword evidence="2" id="KW-1185">Reference proteome</keyword>
<comment type="caution">
    <text evidence="1">The sequence shown here is derived from an EMBL/GenBank/DDBJ whole genome shotgun (WGS) entry which is preliminary data.</text>
</comment>
<accession>A0A0L0CE28</accession>